<dbReference type="SUPFAM" id="SSF47175">
    <property type="entry name" value="Cytochromes"/>
    <property type="match status" value="1"/>
</dbReference>
<dbReference type="Gene3D" id="1.20.120.10">
    <property type="entry name" value="Cytochrome c/b562"/>
    <property type="match status" value="1"/>
</dbReference>
<comment type="caution">
    <text evidence="1">The sequence shown here is derived from an EMBL/GenBank/DDBJ whole genome shotgun (WGS) entry which is preliminary data.</text>
</comment>
<evidence type="ECO:0000313" key="1">
    <source>
        <dbReference type="EMBL" id="KKO19802.1"/>
    </source>
</evidence>
<dbReference type="InterPro" id="IPR010980">
    <property type="entry name" value="Cyt_c/b562"/>
</dbReference>
<organism evidence="1 2">
    <name type="scientific">Candidatus Brocadia fulgida</name>
    <dbReference type="NCBI Taxonomy" id="380242"/>
    <lineage>
        <taxon>Bacteria</taxon>
        <taxon>Pseudomonadati</taxon>
        <taxon>Planctomycetota</taxon>
        <taxon>Candidatus Brocadiia</taxon>
        <taxon>Candidatus Brocadiales</taxon>
        <taxon>Candidatus Brocadiaceae</taxon>
        <taxon>Candidatus Brocadia</taxon>
    </lineage>
</organism>
<reference evidence="1 2" key="1">
    <citation type="journal article" date="2013" name="BMC Microbiol.">
        <title>Identification of the type II cytochrome c maturation pathway in anammox bacteria by comparative genomics.</title>
        <authorList>
            <person name="Ferousi C."/>
            <person name="Speth D.R."/>
            <person name="Reimann J."/>
            <person name="Op den Camp H.J."/>
            <person name="Allen J.W."/>
            <person name="Keltjens J.T."/>
            <person name="Jetten M.S."/>
        </authorList>
    </citation>
    <scope>NUCLEOTIDE SEQUENCE [LARGE SCALE GENOMIC DNA]</scope>
    <source>
        <strain evidence="1">RU1</strain>
    </source>
</reference>
<dbReference type="Proteomes" id="UP000034954">
    <property type="component" value="Unassembled WGS sequence"/>
</dbReference>
<dbReference type="AlphaFoldDB" id="A0A0M2UVF0"/>
<dbReference type="GO" id="GO:0009055">
    <property type="term" value="F:electron transfer activity"/>
    <property type="evidence" value="ECO:0007669"/>
    <property type="project" value="InterPro"/>
</dbReference>
<accession>A0A0M2UVF0</accession>
<dbReference type="GO" id="GO:0020037">
    <property type="term" value="F:heme binding"/>
    <property type="evidence" value="ECO:0007669"/>
    <property type="project" value="InterPro"/>
</dbReference>
<dbReference type="EMBL" id="LAQJ01000152">
    <property type="protein sequence ID" value="KKO19802.1"/>
    <property type="molecule type" value="Genomic_DNA"/>
</dbReference>
<protein>
    <recommendedName>
        <fullName evidence="3">Cytochrome C</fullName>
    </recommendedName>
</protein>
<evidence type="ECO:0000313" key="2">
    <source>
        <dbReference type="Proteomes" id="UP000034954"/>
    </source>
</evidence>
<dbReference type="InterPro" id="IPR002321">
    <property type="entry name" value="Cyt_c_II"/>
</dbReference>
<sequence>MKKVTLLIAGIFCSIGFAGLTNSIYPRTVSAAEEAGVSHEGVVLPTRVLMSSIARRMSNILEGTLAGNLKYVAQEAGSIVDESYKINEVFFPIDPKENKWFQRAKIDPNDSERIAKLKEGFHVYMKSITSSALEVQKAAKADNQKATFKAFTNMVEKTCFECHAEIRDKMIPVENR</sequence>
<name>A0A0M2UVF0_9BACT</name>
<evidence type="ECO:0008006" key="3">
    <source>
        <dbReference type="Google" id="ProtNLM"/>
    </source>
</evidence>
<dbReference type="GO" id="GO:0005506">
    <property type="term" value="F:iron ion binding"/>
    <property type="evidence" value="ECO:0007669"/>
    <property type="project" value="InterPro"/>
</dbReference>
<dbReference type="Pfam" id="PF01322">
    <property type="entry name" value="Cytochrom_C_2"/>
    <property type="match status" value="1"/>
</dbReference>
<keyword evidence="2" id="KW-1185">Reference proteome</keyword>
<dbReference type="SMR" id="A0A0M2UVF0"/>
<proteinExistence type="predicted"/>
<gene>
    <name evidence="1" type="ORF">BROFUL_01488</name>
</gene>
<dbReference type="GO" id="GO:0022900">
    <property type="term" value="P:electron transport chain"/>
    <property type="evidence" value="ECO:0007669"/>
    <property type="project" value="InterPro"/>
</dbReference>